<dbReference type="InterPro" id="IPR029063">
    <property type="entry name" value="SAM-dependent_MTases_sf"/>
</dbReference>
<feature type="compositionally biased region" description="Basic and acidic residues" evidence="1">
    <location>
        <begin position="1"/>
        <end position="10"/>
    </location>
</feature>
<dbReference type="Proteomes" id="UP000663801">
    <property type="component" value="Unassembled WGS sequence"/>
</dbReference>
<organism evidence="3 4">
    <name type="scientific">Nakamurella flavida</name>
    <dbReference type="NCBI Taxonomy" id="363630"/>
    <lineage>
        <taxon>Bacteria</taxon>
        <taxon>Bacillati</taxon>
        <taxon>Actinomycetota</taxon>
        <taxon>Actinomycetes</taxon>
        <taxon>Nakamurellales</taxon>
        <taxon>Nakamurellaceae</taxon>
        <taxon>Nakamurella</taxon>
    </lineage>
</organism>
<protein>
    <submittedName>
        <fullName evidence="3">Fused MFS/spermidine synthase</fullName>
    </submittedName>
</protein>
<dbReference type="CDD" id="cd02440">
    <property type="entry name" value="AdoMet_MTases"/>
    <property type="match status" value="1"/>
</dbReference>
<feature type="region of interest" description="Disordered" evidence="1">
    <location>
        <begin position="1"/>
        <end position="25"/>
    </location>
</feature>
<evidence type="ECO:0000256" key="1">
    <source>
        <dbReference type="SAM" id="MobiDB-lite"/>
    </source>
</evidence>
<keyword evidence="4" id="KW-1185">Reference proteome</keyword>
<comment type="caution">
    <text evidence="3">The sequence shown here is derived from an EMBL/GenBank/DDBJ whole genome shotgun (WGS) entry which is preliminary data.</text>
</comment>
<sequence length="291" mass="30839">MPRRPSDRSRTSGGDTAAATDALLGPHPIDTGTAEIVRDLDRPSTLVLLVNGVPSSVHDLDDPGLLDFDYLRWIALTLLSRPAVDPTARTDVLHLGAGGCSLARHLADALPGSRHLAVEIDAALAEGVRRWFPLPTAPVLRIRVGDARTVTESLGDGSRDVVVRDVFAGAVTPAALTTVEFTREVQRVLRPGGLYLANSIGVLGEIHGELGTLAAVFPYIAVIAHASTLKDRQRGNLILAGSDTPFVTPAVRTALLRDRTPAQLRGRDELGAAVDVRRALRDAAHGGWSAP</sequence>
<name>A0A939C3D0_9ACTN</name>
<dbReference type="InterPro" id="IPR013216">
    <property type="entry name" value="Methyltransf_11"/>
</dbReference>
<evidence type="ECO:0000313" key="4">
    <source>
        <dbReference type="Proteomes" id="UP000663801"/>
    </source>
</evidence>
<evidence type="ECO:0000313" key="3">
    <source>
        <dbReference type="EMBL" id="MBM9477510.1"/>
    </source>
</evidence>
<dbReference type="GO" id="GO:0008757">
    <property type="term" value="F:S-adenosylmethionine-dependent methyltransferase activity"/>
    <property type="evidence" value="ECO:0007669"/>
    <property type="project" value="InterPro"/>
</dbReference>
<dbReference type="SUPFAM" id="SSF53335">
    <property type="entry name" value="S-adenosyl-L-methionine-dependent methyltransferases"/>
    <property type="match status" value="1"/>
</dbReference>
<feature type="domain" description="Methyltransferase type 11" evidence="2">
    <location>
        <begin position="93"/>
        <end position="196"/>
    </location>
</feature>
<dbReference type="AlphaFoldDB" id="A0A939C3D0"/>
<feature type="compositionally biased region" description="Low complexity" evidence="1">
    <location>
        <begin position="13"/>
        <end position="25"/>
    </location>
</feature>
<gene>
    <name evidence="3" type="ORF">JL107_13755</name>
</gene>
<proteinExistence type="predicted"/>
<dbReference type="EMBL" id="JAERWL010000010">
    <property type="protein sequence ID" value="MBM9477510.1"/>
    <property type="molecule type" value="Genomic_DNA"/>
</dbReference>
<dbReference type="RefSeq" id="WP_205257602.1">
    <property type="nucleotide sequence ID" value="NZ_BAAAPV010000003.1"/>
</dbReference>
<reference evidence="3" key="1">
    <citation type="submission" date="2021-01" db="EMBL/GenBank/DDBJ databases">
        <title>KCTC 19127 draft genome.</title>
        <authorList>
            <person name="An D."/>
        </authorList>
    </citation>
    <scope>NUCLEOTIDE SEQUENCE</scope>
    <source>
        <strain evidence="3">KCTC 19127</strain>
    </source>
</reference>
<dbReference type="Pfam" id="PF08241">
    <property type="entry name" value="Methyltransf_11"/>
    <property type="match status" value="1"/>
</dbReference>
<dbReference type="Gene3D" id="3.40.50.150">
    <property type="entry name" value="Vaccinia Virus protein VP39"/>
    <property type="match status" value="1"/>
</dbReference>
<accession>A0A939C3D0</accession>
<dbReference type="NCBIfam" id="NF037959">
    <property type="entry name" value="MFS_SpdSyn"/>
    <property type="match status" value="1"/>
</dbReference>
<evidence type="ECO:0000259" key="2">
    <source>
        <dbReference type="Pfam" id="PF08241"/>
    </source>
</evidence>